<keyword evidence="3" id="KW-1185">Reference proteome</keyword>
<gene>
    <name evidence="2" type="ORF">NP233_g11218</name>
</gene>
<comment type="caution">
    <text evidence="2">The sequence shown here is derived from an EMBL/GenBank/DDBJ whole genome shotgun (WGS) entry which is preliminary data.</text>
</comment>
<feature type="transmembrane region" description="Helical" evidence="1">
    <location>
        <begin position="315"/>
        <end position="335"/>
    </location>
</feature>
<keyword evidence="1" id="KW-1133">Transmembrane helix</keyword>
<organism evidence="2 3">
    <name type="scientific">Leucocoprinus birnbaumii</name>
    <dbReference type="NCBI Taxonomy" id="56174"/>
    <lineage>
        <taxon>Eukaryota</taxon>
        <taxon>Fungi</taxon>
        <taxon>Dikarya</taxon>
        <taxon>Basidiomycota</taxon>
        <taxon>Agaricomycotina</taxon>
        <taxon>Agaricomycetes</taxon>
        <taxon>Agaricomycetidae</taxon>
        <taxon>Agaricales</taxon>
        <taxon>Agaricineae</taxon>
        <taxon>Agaricaceae</taxon>
        <taxon>Leucocoprinus</taxon>
    </lineage>
</organism>
<dbReference type="Proteomes" id="UP001213000">
    <property type="component" value="Unassembled WGS sequence"/>
</dbReference>
<feature type="transmembrane region" description="Helical" evidence="1">
    <location>
        <begin position="277"/>
        <end position="295"/>
    </location>
</feature>
<proteinExistence type="predicted"/>
<name>A0AAD5VMX2_9AGAR</name>
<feature type="transmembrane region" description="Helical" evidence="1">
    <location>
        <begin position="188"/>
        <end position="207"/>
    </location>
</feature>
<keyword evidence="1" id="KW-0472">Membrane</keyword>
<reference evidence="2" key="1">
    <citation type="submission" date="2022-07" db="EMBL/GenBank/DDBJ databases">
        <title>Genome Sequence of Leucocoprinus birnbaumii.</title>
        <authorList>
            <person name="Buettner E."/>
        </authorList>
    </citation>
    <scope>NUCLEOTIDE SEQUENCE</scope>
    <source>
        <strain evidence="2">VT141</strain>
    </source>
</reference>
<evidence type="ECO:0000256" key="1">
    <source>
        <dbReference type="SAM" id="Phobius"/>
    </source>
</evidence>
<sequence>MPPSSVIDVKSPEDAIPIVVAQMVRRPQSQSPLRGLARKENPEEDYGPYSINLEQIPPNLSVCSIDFHSYAPDSSKVSGTIQELAAAYYNVVRYIKSRALDILGNSTGRMARIDVGQTLWIAILSGVLFEEGRLTIQNLPGRWSVKGARPDDIYLSRLESVLRIIEPHGMTSTFPEIVYSNGIARRSAYPFLIAGIFAQAIACYFLSVGTSAGIWTSVALSNSLFIGRLTDLHSLFWGKTTSTIQPGMKLRASPGSDQLLAIATFNRTAPRQGTFRAGFLLNLVGLVASVMGAIFQDQTRTALGFSPFSPTPSWVVYTSITLCLGMTLLISLTIVSQQVKEKTWFDASELPTRWVHMRHSFHLASSQDWQFTSSPKA</sequence>
<dbReference type="EMBL" id="JANIEX010001290">
    <property type="protein sequence ID" value="KAJ3559629.1"/>
    <property type="molecule type" value="Genomic_DNA"/>
</dbReference>
<evidence type="ECO:0000313" key="2">
    <source>
        <dbReference type="EMBL" id="KAJ3559629.1"/>
    </source>
</evidence>
<accession>A0AAD5VMX2</accession>
<keyword evidence="1" id="KW-0812">Transmembrane</keyword>
<protein>
    <submittedName>
        <fullName evidence="2">Uncharacterized protein</fullName>
    </submittedName>
</protein>
<dbReference type="AlphaFoldDB" id="A0AAD5VMX2"/>
<evidence type="ECO:0000313" key="3">
    <source>
        <dbReference type="Proteomes" id="UP001213000"/>
    </source>
</evidence>